<dbReference type="Pfam" id="PF14080">
    <property type="entry name" value="DUF4261"/>
    <property type="match status" value="1"/>
</dbReference>
<protein>
    <recommendedName>
        <fullName evidence="1">DUF4261 domain-containing protein</fullName>
    </recommendedName>
</protein>
<organism evidence="2 3">
    <name type="scientific">Blastopirellula marina</name>
    <dbReference type="NCBI Taxonomy" id="124"/>
    <lineage>
        <taxon>Bacteria</taxon>
        <taxon>Pseudomonadati</taxon>
        <taxon>Planctomycetota</taxon>
        <taxon>Planctomycetia</taxon>
        <taxon>Pirellulales</taxon>
        <taxon>Pirellulaceae</taxon>
        <taxon>Blastopirellula</taxon>
    </lineage>
</organism>
<feature type="domain" description="DUF4261" evidence="1">
    <location>
        <begin position="180"/>
        <end position="253"/>
    </location>
</feature>
<sequence>MRKEFLVAVSLSMIALDRGSRVSWKLLRKDLATSWPVIPPPEDVRKEENTLSFDVGHMSIAMGMMPGPMPTDTWSAPQRQTWIWPEAAERLADHRSHLIVTAIGDATMLEQSKLLTMVTASLVRTVGKPAGVLWGENGLLISPDTFCSMAEETLPGDSPFPLWLSVFLGRNEDGTTVGFTRGMEVFDLMDFVTENATDSPAELSERFYGLADYLVEHGPVIEDGHTIGEDSDERIEVRYCDSPFGHENRVMRLDFHPRSGRSPFRSRA</sequence>
<dbReference type="EMBL" id="PUHZ01000019">
    <property type="protein sequence ID" value="PQO44581.1"/>
    <property type="molecule type" value="Genomic_DNA"/>
</dbReference>
<dbReference type="AlphaFoldDB" id="A0A2S8GJT8"/>
<evidence type="ECO:0000313" key="2">
    <source>
        <dbReference type="EMBL" id="PQO44581.1"/>
    </source>
</evidence>
<dbReference type="InterPro" id="IPR025357">
    <property type="entry name" value="DUF4261"/>
</dbReference>
<gene>
    <name evidence="2" type="ORF">C5Y93_19475</name>
</gene>
<name>A0A2S8GJT8_9BACT</name>
<evidence type="ECO:0000259" key="1">
    <source>
        <dbReference type="Pfam" id="PF14080"/>
    </source>
</evidence>
<dbReference type="Proteomes" id="UP000237819">
    <property type="component" value="Unassembled WGS sequence"/>
</dbReference>
<accession>A0A2S8GJT8</accession>
<comment type="caution">
    <text evidence="2">The sequence shown here is derived from an EMBL/GenBank/DDBJ whole genome shotgun (WGS) entry which is preliminary data.</text>
</comment>
<evidence type="ECO:0000313" key="3">
    <source>
        <dbReference type="Proteomes" id="UP000237819"/>
    </source>
</evidence>
<reference evidence="2 3" key="1">
    <citation type="submission" date="2018-02" db="EMBL/GenBank/DDBJ databases">
        <title>Comparative genomes isolates from brazilian mangrove.</title>
        <authorList>
            <person name="Araujo J.E."/>
            <person name="Taketani R.G."/>
            <person name="Silva M.C.P."/>
            <person name="Loureco M.V."/>
            <person name="Andreote F.D."/>
        </authorList>
    </citation>
    <scope>NUCLEOTIDE SEQUENCE [LARGE SCALE GENOMIC DNA]</scope>
    <source>
        <strain evidence="2 3">Nap-Phe MGV</strain>
    </source>
</reference>
<proteinExistence type="predicted"/>